<dbReference type="RefSeq" id="WP_134756338.1">
    <property type="nucleotide sequence ID" value="NZ_MYFO02000019.1"/>
</dbReference>
<dbReference type="Proteomes" id="UP000298246">
    <property type="component" value="Unassembled WGS sequence"/>
</dbReference>
<dbReference type="InterPro" id="IPR029058">
    <property type="entry name" value="AB_hydrolase_fold"/>
</dbReference>
<protein>
    <recommendedName>
        <fullName evidence="2">Thioesterase domain-containing protein</fullName>
    </recommendedName>
</protein>
<dbReference type="Pfam" id="PF00975">
    <property type="entry name" value="Thioesterase"/>
    <property type="match status" value="1"/>
</dbReference>
<evidence type="ECO:0000313" key="4">
    <source>
        <dbReference type="Proteomes" id="UP000298246"/>
    </source>
</evidence>
<name>A0A4Y8PTP1_9BACL</name>
<dbReference type="GO" id="GO:0008610">
    <property type="term" value="P:lipid biosynthetic process"/>
    <property type="evidence" value="ECO:0007669"/>
    <property type="project" value="TreeGrafter"/>
</dbReference>
<dbReference type="Gene3D" id="3.40.50.1820">
    <property type="entry name" value="alpha/beta hydrolase"/>
    <property type="match status" value="1"/>
</dbReference>
<sequence length="234" mass="26138">MNVICLPYAGGSARIFHGWDQALGHGLECRAVELAGRGRRYQHQPYAHVQEAVDDLLKLIAPYISDEPYGIFGHSMGALLAFELMHRLQQSGEQLPACAFVSGRNPPHMAIPEMFHALPQAAFIEKLKELDGTPAEVFEHEELLQLFLPIIHNDFKLVETYSYVGGRPPLRCPLVVFHGSRDSFTTAETVQGWALHTSAGIQTHELDGGHFFLHDRLPELAQVIRDTLIRLTIA</sequence>
<dbReference type="InterPro" id="IPR012223">
    <property type="entry name" value="TEII"/>
</dbReference>
<keyword evidence="4" id="KW-1185">Reference proteome</keyword>
<gene>
    <name evidence="3" type="ORF">B5M42_20780</name>
</gene>
<dbReference type="InterPro" id="IPR001031">
    <property type="entry name" value="Thioesterase"/>
</dbReference>
<proteinExistence type="inferred from homology"/>
<evidence type="ECO:0000313" key="3">
    <source>
        <dbReference type="EMBL" id="TFE84211.1"/>
    </source>
</evidence>
<comment type="similarity">
    <text evidence="1">Belongs to the thioesterase family.</text>
</comment>
<dbReference type="EMBL" id="MYFO01000037">
    <property type="protein sequence ID" value="TFE84211.1"/>
    <property type="molecule type" value="Genomic_DNA"/>
</dbReference>
<feature type="domain" description="Thioesterase" evidence="2">
    <location>
        <begin position="3"/>
        <end position="226"/>
    </location>
</feature>
<evidence type="ECO:0000259" key="2">
    <source>
        <dbReference type="Pfam" id="PF00975"/>
    </source>
</evidence>
<dbReference type="OrthoDB" id="2213423at2"/>
<evidence type="ECO:0000256" key="1">
    <source>
        <dbReference type="ARBA" id="ARBA00007169"/>
    </source>
</evidence>
<reference evidence="3 4" key="1">
    <citation type="submission" date="2017-03" db="EMBL/GenBank/DDBJ databases">
        <title>Isolation of Levoglucosan Utilizing Bacteria.</title>
        <authorList>
            <person name="Arya A.S."/>
        </authorList>
    </citation>
    <scope>NUCLEOTIDE SEQUENCE [LARGE SCALE GENOMIC DNA]</scope>
    <source>
        <strain evidence="3 4">MEC069</strain>
    </source>
</reference>
<dbReference type="PANTHER" id="PTHR11487:SF0">
    <property type="entry name" value="S-ACYL FATTY ACID SYNTHASE THIOESTERASE, MEDIUM CHAIN"/>
    <property type="match status" value="1"/>
</dbReference>
<dbReference type="PANTHER" id="PTHR11487">
    <property type="entry name" value="THIOESTERASE"/>
    <property type="match status" value="1"/>
</dbReference>
<dbReference type="SUPFAM" id="SSF53474">
    <property type="entry name" value="alpha/beta-Hydrolases"/>
    <property type="match status" value="1"/>
</dbReference>
<organism evidence="3 4">
    <name type="scientific">Paenibacillus athensensis</name>
    <dbReference type="NCBI Taxonomy" id="1967502"/>
    <lineage>
        <taxon>Bacteria</taxon>
        <taxon>Bacillati</taxon>
        <taxon>Bacillota</taxon>
        <taxon>Bacilli</taxon>
        <taxon>Bacillales</taxon>
        <taxon>Paenibacillaceae</taxon>
        <taxon>Paenibacillus</taxon>
    </lineage>
</organism>
<comment type="caution">
    <text evidence="3">The sequence shown here is derived from an EMBL/GenBank/DDBJ whole genome shotgun (WGS) entry which is preliminary data.</text>
</comment>
<accession>A0A4Y8PTP1</accession>
<dbReference type="AlphaFoldDB" id="A0A4Y8PTP1"/>